<keyword evidence="5 9" id="KW-0297">G-protein coupled receptor</keyword>
<keyword evidence="7 9" id="KW-0675">Receptor</keyword>
<sequence length="497" mass="54604">MESGAVTPLYAANVTRCLLSALGVAANLLILYIIAKYATIRTISNVYVANLAVADVSFCLFALAQGVFSIRFHSFKSRVDNLLGYCQQMDVDVAISSENVAKSSVNVANSSANVANSSANVANSGVNVTMSNATAEFLLANNCTWRNMETRKLHFLLDAKLNCDSADLVSSRVCDVGRVLAVFLACASIFLLTAIAVERHRAVLKPLDHRLRRTQRKALRTCLLMWLLAFLAATFDTVVRNLVADDWTFTYTSLFECVYLKPDDAASGHSYLSLAITISFILYVVPAGVMIPIYIRIFVTLRQPRPFPARASASRTLHMIFVVTVFFLVCWLPFHVTSFTAHSYTQGDSLVAFYVATALAILNSVINPFIYAFIGKNFRQHIKRLFCSSSQEEDIGTRYRASSRPRIDSIYGYRDSVIGVDTAVLPPSCIAAVLRSPEVTPYGISSRSLRFTPANCELLAIQPQAVTTHVTTTFVPTHVTTAVTTHVTTPVSKTVKL</sequence>
<evidence type="ECO:0000256" key="10">
    <source>
        <dbReference type="SAM" id="Phobius"/>
    </source>
</evidence>
<keyword evidence="2" id="KW-1003">Cell membrane</keyword>
<evidence type="ECO:0000256" key="2">
    <source>
        <dbReference type="ARBA" id="ARBA00022475"/>
    </source>
</evidence>
<dbReference type="GO" id="GO:0043005">
    <property type="term" value="C:neuron projection"/>
    <property type="evidence" value="ECO:0007669"/>
    <property type="project" value="TreeGrafter"/>
</dbReference>
<organism evidence="12 13">
    <name type="scientific">Branchiostoma lanceolatum</name>
    <name type="common">Common lancelet</name>
    <name type="synonym">Amphioxus lanceolatum</name>
    <dbReference type="NCBI Taxonomy" id="7740"/>
    <lineage>
        <taxon>Eukaryota</taxon>
        <taxon>Metazoa</taxon>
        <taxon>Chordata</taxon>
        <taxon>Cephalochordata</taxon>
        <taxon>Leptocardii</taxon>
        <taxon>Amphioxiformes</taxon>
        <taxon>Branchiostomatidae</taxon>
        <taxon>Branchiostoma</taxon>
    </lineage>
</organism>
<evidence type="ECO:0000259" key="11">
    <source>
        <dbReference type="PROSITE" id="PS50262"/>
    </source>
</evidence>
<dbReference type="PANTHER" id="PTHR24229:SF112">
    <property type="entry name" value="CHEMOKINE-LIKE RECEPTOR 1"/>
    <property type="match status" value="1"/>
</dbReference>
<name>A0A8J9ZE64_BRALA</name>
<comment type="similarity">
    <text evidence="9">Belongs to the G-protein coupled receptor 1 family.</text>
</comment>
<dbReference type="CDD" id="cd00637">
    <property type="entry name" value="7tm_classA_rhodopsin-like"/>
    <property type="match status" value="1"/>
</dbReference>
<dbReference type="Proteomes" id="UP000838412">
    <property type="component" value="Chromosome 19"/>
</dbReference>
<dbReference type="Gene3D" id="1.20.1070.10">
    <property type="entry name" value="Rhodopsin 7-helix transmembrane proteins"/>
    <property type="match status" value="2"/>
</dbReference>
<dbReference type="InterPro" id="IPR017452">
    <property type="entry name" value="GPCR_Rhodpsn_7TM"/>
</dbReference>
<evidence type="ECO:0000256" key="1">
    <source>
        <dbReference type="ARBA" id="ARBA00004651"/>
    </source>
</evidence>
<reference evidence="12" key="1">
    <citation type="submission" date="2022-01" db="EMBL/GenBank/DDBJ databases">
        <authorList>
            <person name="Braso-Vives M."/>
        </authorList>
    </citation>
    <scope>NUCLEOTIDE SEQUENCE</scope>
</reference>
<evidence type="ECO:0000256" key="9">
    <source>
        <dbReference type="RuleBase" id="RU000688"/>
    </source>
</evidence>
<dbReference type="GO" id="GO:0007218">
    <property type="term" value="P:neuropeptide signaling pathway"/>
    <property type="evidence" value="ECO:0007669"/>
    <property type="project" value="TreeGrafter"/>
</dbReference>
<feature type="transmembrane region" description="Helical" evidence="10">
    <location>
        <begin position="179"/>
        <end position="197"/>
    </location>
</feature>
<dbReference type="PROSITE" id="PS00237">
    <property type="entry name" value="G_PROTEIN_RECEP_F1_1"/>
    <property type="match status" value="1"/>
</dbReference>
<feature type="domain" description="G-protein coupled receptors family 1 profile" evidence="11">
    <location>
        <begin position="26"/>
        <end position="371"/>
    </location>
</feature>
<evidence type="ECO:0000256" key="5">
    <source>
        <dbReference type="ARBA" id="ARBA00023040"/>
    </source>
</evidence>
<feature type="transmembrane region" description="Helical" evidence="10">
    <location>
        <begin position="316"/>
        <end position="334"/>
    </location>
</feature>
<keyword evidence="8 9" id="KW-0807">Transducer</keyword>
<evidence type="ECO:0000313" key="13">
    <source>
        <dbReference type="Proteomes" id="UP000838412"/>
    </source>
</evidence>
<evidence type="ECO:0000256" key="8">
    <source>
        <dbReference type="ARBA" id="ARBA00023224"/>
    </source>
</evidence>
<feature type="transmembrane region" description="Helical" evidence="10">
    <location>
        <begin position="47"/>
        <end position="68"/>
    </location>
</feature>
<evidence type="ECO:0000256" key="6">
    <source>
        <dbReference type="ARBA" id="ARBA00023136"/>
    </source>
</evidence>
<feature type="transmembrane region" description="Helical" evidence="10">
    <location>
        <begin position="354"/>
        <end position="374"/>
    </location>
</feature>
<evidence type="ECO:0000313" key="12">
    <source>
        <dbReference type="EMBL" id="CAH1251718.1"/>
    </source>
</evidence>
<keyword evidence="13" id="KW-1185">Reference proteome</keyword>
<dbReference type="AlphaFoldDB" id="A0A8J9ZE64"/>
<dbReference type="SMART" id="SM01381">
    <property type="entry name" value="7TM_GPCR_Srsx"/>
    <property type="match status" value="1"/>
</dbReference>
<dbReference type="EMBL" id="OV696704">
    <property type="protein sequence ID" value="CAH1251718.1"/>
    <property type="molecule type" value="Genomic_DNA"/>
</dbReference>
<proteinExistence type="inferred from homology"/>
<feature type="transmembrane region" description="Helical" evidence="10">
    <location>
        <begin position="271"/>
        <end position="295"/>
    </location>
</feature>
<dbReference type="PANTHER" id="PTHR24229">
    <property type="entry name" value="NEUROPEPTIDES RECEPTOR"/>
    <property type="match status" value="1"/>
</dbReference>
<keyword evidence="6 10" id="KW-0472">Membrane</keyword>
<dbReference type="SUPFAM" id="SSF81321">
    <property type="entry name" value="Family A G protein-coupled receptor-like"/>
    <property type="match status" value="2"/>
</dbReference>
<dbReference type="InterPro" id="IPR000276">
    <property type="entry name" value="GPCR_Rhodpsn"/>
</dbReference>
<dbReference type="Pfam" id="PF00001">
    <property type="entry name" value="7tm_1"/>
    <property type="match status" value="1"/>
</dbReference>
<dbReference type="PROSITE" id="PS50262">
    <property type="entry name" value="G_PROTEIN_RECEP_F1_2"/>
    <property type="match status" value="1"/>
</dbReference>
<protein>
    <submittedName>
        <fullName evidence="12">AGTR1 protein</fullName>
    </submittedName>
</protein>
<keyword evidence="4 10" id="KW-1133">Transmembrane helix</keyword>
<evidence type="ECO:0000256" key="7">
    <source>
        <dbReference type="ARBA" id="ARBA00023170"/>
    </source>
</evidence>
<dbReference type="GO" id="GO:0005886">
    <property type="term" value="C:plasma membrane"/>
    <property type="evidence" value="ECO:0007669"/>
    <property type="project" value="UniProtKB-SubCell"/>
</dbReference>
<gene>
    <name evidence="12" type="primary">AGTR1</name>
    <name evidence="12" type="ORF">BLAG_LOCUS12026</name>
</gene>
<evidence type="ECO:0000256" key="4">
    <source>
        <dbReference type="ARBA" id="ARBA00022989"/>
    </source>
</evidence>
<feature type="transmembrane region" description="Helical" evidence="10">
    <location>
        <begin position="218"/>
        <end position="235"/>
    </location>
</feature>
<comment type="subcellular location">
    <subcellularLocation>
        <location evidence="1">Cell membrane</location>
        <topology evidence="1">Multi-pass membrane protein</topology>
    </subcellularLocation>
</comment>
<feature type="transmembrane region" description="Helical" evidence="10">
    <location>
        <begin position="18"/>
        <end position="35"/>
    </location>
</feature>
<evidence type="ECO:0000256" key="3">
    <source>
        <dbReference type="ARBA" id="ARBA00022692"/>
    </source>
</evidence>
<dbReference type="GO" id="GO:0004930">
    <property type="term" value="F:G protein-coupled receptor activity"/>
    <property type="evidence" value="ECO:0007669"/>
    <property type="project" value="UniProtKB-KW"/>
</dbReference>
<accession>A0A8J9ZE64</accession>
<dbReference type="GO" id="GO:0042923">
    <property type="term" value="F:neuropeptide binding"/>
    <property type="evidence" value="ECO:0007669"/>
    <property type="project" value="TreeGrafter"/>
</dbReference>
<dbReference type="OrthoDB" id="10037617at2759"/>
<keyword evidence="3 9" id="KW-0812">Transmembrane</keyword>
<dbReference type="PRINTS" id="PR00237">
    <property type="entry name" value="GPCRRHODOPSN"/>
</dbReference>